<comment type="caution">
    <text evidence="2">The sequence shown here is derived from an EMBL/GenBank/DDBJ whole genome shotgun (WGS) entry which is preliminary data.</text>
</comment>
<keyword evidence="1" id="KW-0472">Membrane</keyword>
<accession>A0A2H5PNJ2</accession>
<keyword evidence="1" id="KW-0812">Transmembrane</keyword>
<reference evidence="2 3" key="1">
    <citation type="journal article" date="2017" name="Front. Genet.">
        <title>Draft sequencing of the heterozygous diploid genome of Satsuma (Citrus unshiu Marc.) using a hybrid assembly approach.</title>
        <authorList>
            <person name="Shimizu T."/>
            <person name="Tanizawa Y."/>
            <person name="Mochizuki T."/>
            <person name="Nagasaki H."/>
            <person name="Yoshioka T."/>
            <person name="Toyoda A."/>
            <person name="Fujiyama A."/>
            <person name="Kaminuma E."/>
            <person name="Nakamura Y."/>
        </authorList>
    </citation>
    <scope>NUCLEOTIDE SEQUENCE [LARGE SCALE GENOMIC DNA]</scope>
    <source>
        <strain evidence="3">cv. Miyagawa wase</strain>
    </source>
</reference>
<gene>
    <name evidence="2" type="ORF">CUMW_152660</name>
</gene>
<dbReference type="EMBL" id="BDQV01000098">
    <property type="protein sequence ID" value="GAY53921.1"/>
    <property type="molecule type" value="Genomic_DNA"/>
</dbReference>
<organism evidence="2 3">
    <name type="scientific">Citrus unshiu</name>
    <name type="common">Satsuma mandarin</name>
    <name type="synonym">Citrus nobilis var. unshiu</name>
    <dbReference type="NCBI Taxonomy" id="55188"/>
    <lineage>
        <taxon>Eukaryota</taxon>
        <taxon>Viridiplantae</taxon>
        <taxon>Streptophyta</taxon>
        <taxon>Embryophyta</taxon>
        <taxon>Tracheophyta</taxon>
        <taxon>Spermatophyta</taxon>
        <taxon>Magnoliopsida</taxon>
        <taxon>eudicotyledons</taxon>
        <taxon>Gunneridae</taxon>
        <taxon>Pentapetalae</taxon>
        <taxon>rosids</taxon>
        <taxon>malvids</taxon>
        <taxon>Sapindales</taxon>
        <taxon>Rutaceae</taxon>
        <taxon>Aurantioideae</taxon>
        <taxon>Citrus</taxon>
    </lineage>
</organism>
<protein>
    <submittedName>
        <fullName evidence="2">Uncharacterized protein</fullName>
    </submittedName>
</protein>
<dbReference type="Proteomes" id="UP000236630">
    <property type="component" value="Unassembled WGS sequence"/>
</dbReference>
<dbReference type="AlphaFoldDB" id="A0A2H5PNJ2"/>
<dbReference type="EMBL" id="BDQV01000098">
    <property type="protein sequence ID" value="GAY53920.1"/>
    <property type="molecule type" value="Genomic_DNA"/>
</dbReference>
<evidence type="ECO:0000256" key="1">
    <source>
        <dbReference type="SAM" id="Phobius"/>
    </source>
</evidence>
<keyword evidence="1" id="KW-1133">Transmembrane helix</keyword>
<feature type="transmembrane region" description="Helical" evidence="1">
    <location>
        <begin position="41"/>
        <end position="66"/>
    </location>
</feature>
<evidence type="ECO:0000313" key="2">
    <source>
        <dbReference type="EMBL" id="GAY53920.1"/>
    </source>
</evidence>
<sequence>MSHVVRTERHQSQELNYVIFMNSRSTVAFTVSCKSGNKNDFFYWILVCLPPTFLGTLIAYINFFLFKAIVRCPSSSLHILETFGEICL</sequence>
<name>A0A2H5PNJ2_CITUN</name>
<keyword evidence="3" id="KW-1185">Reference proteome</keyword>
<evidence type="ECO:0000313" key="3">
    <source>
        <dbReference type="Proteomes" id="UP000236630"/>
    </source>
</evidence>
<proteinExistence type="predicted"/>